<dbReference type="AlphaFoldDB" id="A0A2D6YJ83"/>
<evidence type="ECO:0000256" key="3">
    <source>
        <dbReference type="ARBA" id="ARBA00022598"/>
    </source>
</evidence>
<dbReference type="PANTHER" id="PTHR11766">
    <property type="entry name" value="TYROSYL-TRNA SYNTHETASE"/>
    <property type="match status" value="1"/>
</dbReference>
<dbReference type="SMART" id="SM00363">
    <property type="entry name" value="S4"/>
    <property type="match status" value="1"/>
</dbReference>
<comment type="subcellular location">
    <subcellularLocation>
        <location evidence="1 11">Cytoplasm</location>
    </subcellularLocation>
</comment>
<dbReference type="Gene3D" id="1.10.240.10">
    <property type="entry name" value="Tyrosyl-Transfer RNA Synthetase"/>
    <property type="match status" value="1"/>
</dbReference>
<dbReference type="InterPro" id="IPR024107">
    <property type="entry name" value="Tyr-tRNA-ligase_bac_1"/>
</dbReference>
<dbReference type="PROSITE" id="PS50889">
    <property type="entry name" value="S4"/>
    <property type="match status" value="1"/>
</dbReference>
<comment type="subunit">
    <text evidence="11">Homodimer.</text>
</comment>
<feature type="short sequence motif" description="'KMSKS' region" evidence="11">
    <location>
        <begin position="226"/>
        <end position="230"/>
    </location>
</feature>
<dbReference type="Proteomes" id="UP000226525">
    <property type="component" value="Unassembled WGS sequence"/>
</dbReference>
<dbReference type="CDD" id="cd00805">
    <property type="entry name" value="TyrRS_core"/>
    <property type="match status" value="1"/>
</dbReference>
<feature type="short sequence motif" description="'HIGH' region" evidence="11">
    <location>
        <begin position="39"/>
        <end position="48"/>
    </location>
</feature>
<dbReference type="EMBL" id="NZEX01000081">
    <property type="protein sequence ID" value="MAH63204.1"/>
    <property type="molecule type" value="Genomic_DNA"/>
</dbReference>
<evidence type="ECO:0000256" key="9">
    <source>
        <dbReference type="ARBA" id="ARBA00048248"/>
    </source>
</evidence>
<evidence type="ECO:0000256" key="6">
    <source>
        <dbReference type="ARBA" id="ARBA00022884"/>
    </source>
</evidence>
<dbReference type="GO" id="GO:0005524">
    <property type="term" value="F:ATP binding"/>
    <property type="evidence" value="ECO:0007669"/>
    <property type="project" value="UniProtKB-UniRule"/>
</dbReference>
<comment type="similarity">
    <text evidence="10 11">Belongs to the class-I aminoacyl-tRNA synthetase family. TyrS type 1 subfamily.</text>
</comment>
<evidence type="ECO:0000256" key="2">
    <source>
        <dbReference type="ARBA" id="ARBA00022490"/>
    </source>
</evidence>
<dbReference type="GO" id="GO:0005829">
    <property type="term" value="C:cytosol"/>
    <property type="evidence" value="ECO:0007669"/>
    <property type="project" value="TreeGrafter"/>
</dbReference>
<evidence type="ECO:0000256" key="5">
    <source>
        <dbReference type="ARBA" id="ARBA00022840"/>
    </source>
</evidence>
<evidence type="ECO:0000256" key="11">
    <source>
        <dbReference type="HAMAP-Rule" id="MF_02006"/>
    </source>
</evidence>
<evidence type="ECO:0000313" key="15">
    <source>
        <dbReference type="Proteomes" id="UP000226525"/>
    </source>
</evidence>
<dbReference type="FunFam" id="3.40.50.620:FF:000008">
    <property type="entry name" value="Tyrosine--tRNA ligase"/>
    <property type="match status" value="1"/>
</dbReference>
<feature type="domain" description="RNA-binding S4" evidence="13">
    <location>
        <begin position="341"/>
        <end position="401"/>
    </location>
</feature>
<dbReference type="PRINTS" id="PR01040">
    <property type="entry name" value="TRNASYNTHTYR"/>
</dbReference>
<dbReference type="CDD" id="cd00165">
    <property type="entry name" value="S4"/>
    <property type="match status" value="1"/>
</dbReference>
<dbReference type="PROSITE" id="PS00178">
    <property type="entry name" value="AA_TRNA_LIGASE_I"/>
    <property type="match status" value="1"/>
</dbReference>
<comment type="catalytic activity">
    <reaction evidence="9 11">
        <text>tRNA(Tyr) + L-tyrosine + ATP = L-tyrosyl-tRNA(Tyr) + AMP + diphosphate + H(+)</text>
        <dbReference type="Rhea" id="RHEA:10220"/>
        <dbReference type="Rhea" id="RHEA-COMP:9706"/>
        <dbReference type="Rhea" id="RHEA-COMP:9707"/>
        <dbReference type="ChEBI" id="CHEBI:15378"/>
        <dbReference type="ChEBI" id="CHEBI:30616"/>
        <dbReference type="ChEBI" id="CHEBI:33019"/>
        <dbReference type="ChEBI" id="CHEBI:58315"/>
        <dbReference type="ChEBI" id="CHEBI:78442"/>
        <dbReference type="ChEBI" id="CHEBI:78536"/>
        <dbReference type="ChEBI" id="CHEBI:456215"/>
        <dbReference type="EC" id="6.1.1.1"/>
    </reaction>
</comment>
<dbReference type="NCBIfam" id="TIGR00234">
    <property type="entry name" value="tyrS"/>
    <property type="match status" value="1"/>
</dbReference>
<dbReference type="InterPro" id="IPR054608">
    <property type="entry name" value="SYY-like_C"/>
</dbReference>
<dbReference type="PANTHER" id="PTHR11766:SF0">
    <property type="entry name" value="TYROSINE--TRNA LIGASE, MITOCHONDRIAL"/>
    <property type="match status" value="1"/>
</dbReference>
<dbReference type="GO" id="GO:0006437">
    <property type="term" value="P:tyrosyl-tRNA aminoacylation"/>
    <property type="evidence" value="ECO:0007669"/>
    <property type="project" value="UniProtKB-UniRule"/>
</dbReference>
<dbReference type="SUPFAM" id="SSF55174">
    <property type="entry name" value="Alpha-L RNA-binding motif"/>
    <property type="match status" value="1"/>
</dbReference>
<dbReference type="HAMAP" id="MF_02006">
    <property type="entry name" value="Tyr_tRNA_synth_type1"/>
    <property type="match status" value="1"/>
</dbReference>
<evidence type="ECO:0000256" key="10">
    <source>
        <dbReference type="ARBA" id="ARBA00060965"/>
    </source>
</evidence>
<dbReference type="InterPro" id="IPR024088">
    <property type="entry name" value="Tyr-tRNA-ligase_bac-type"/>
</dbReference>
<evidence type="ECO:0000256" key="4">
    <source>
        <dbReference type="ARBA" id="ARBA00022741"/>
    </source>
</evidence>
<accession>A0A2D6YJ83</accession>
<dbReference type="InterPro" id="IPR001412">
    <property type="entry name" value="aa-tRNA-synth_I_CS"/>
</dbReference>
<proteinExistence type="inferred from homology"/>
<dbReference type="Pfam" id="PF22421">
    <property type="entry name" value="SYY_C-terminal"/>
    <property type="match status" value="1"/>
</dbReference>
<keyword evidence="6 12" id="KW-0694">RNA-binding</keyword>
<dbReference type="SUPFAM" id="SSF52374">
    <property type="entry name" value="Nucleotidylyl transferase"/>
    <property type="match status" value="1"/>
</dbReference>
<keyword evidence="8 11" id="KW-0030">Aminoacyl-tRNA synthetase</keyword>
<keyword evidence="4 11" id="KW-0547">Nucleotide-binding</keyword>
<dbReference type="Gene3D" id="3.40.50.620">
    <property type="entry name" value="HUPs"/>
    <property type="match status" value="1"/>
</dbReference>
<dbReference type="GO" id="GO:0042803">
    <property type="term" value="F:protein homodimerization activity"/>
    <property type="evidence" value="ECO:0007669"/>
    <property type="project" value="UniProtKB-ARBA"/>
</dbReference>
<evidence type="ECO:0000256" key="8">
    <source>
        <dbReference type="ARBA" id="ARBA00023146"/>
    </source>
</evidence>
<dbReference type="InterPro" id="IPR014729">
    <property type="entry name" value="Rossmann-like_a/b/a_fold"/>
</dbReference>
<dbReference type="InterPro" id="IPR002942">
    <property type="entry name" value="S4_RNA-bd"/>
</dbReference>
<dbReference type="GO" id="GO:0003723">
    <property type="term" value="F:RNA binding"/>
    <property type="evidence" value="ECO:0007669"/>
    <property type="project" value="UniProtKB-KW"/>
</dbReference>
<feature type="binding site" evidence="11">
    <location>
        <position position="166"/>
    </location>
    <ligand>
        <name>L-tyrosine</name>
        <dbReference type="ChEBI" id="CHEBI:58315"/>
    </ligand>
</feature>
<feature type="binding site" evidence="11">
    <location>
        <position position="229"/>
    </location>
    <ligand>
        <name>ATP</name>
        <dbReference type="ChEBI" id="CHEBI:30616"/>
    </ligand>
</feature>
<gene>
    <name evidence="11" type="primary">tyrS</name>
    <name evidence="14" type="ORF">CMN54_07130</name>
</gene>
<evidence type="ECO:0000259" key="13">
    <source>
        <dbReference type="SMART" id="SM00363"/>
    </source>
</evidence>
<name>A0A2D6YJ83_9DELT</name>
<feature type="binding site" evidence="11">
    <location>
        <position position="34"/>
    </location>
    <ligand>
        <name>L-tyrosine</name>
        <dbReference type="ChEBI" id="CHEBI:58315"/>
    </ligand>
</feature>
<comment type="function">
    <text evidence="11">Catalyzes the attachment of tyrosine to tRNA(Tyr) in a two-step reaction: tyrosine is first activated by ATP to form Tyr-AMP and then transferred to the acceptor end of tRNA(Tyr).</text>
</comment>
<keyword evidence="5 11" id="KW-0067">ATP-binding</keyword>
<dbReference type="InterPro" id="IPR002307">
    <property type="entry name" value="Tyr-tRNA-ligase"/>
</dbReference>
<keyword evidence="2 11" id="KW-0963">Cytoplasm</keyword>
<evidence type="ECO:0000256" key="1">
    <source>
        <dbReference type="ARBA" id="ARBA00004496"/>
    </source>
</evidence>
<dbReference type="GO" id="GO:0004831">
    <property type="term" value="F:tyrosine-tRNA ligase activity"/>
    <property type="evidence" value="ECO:0007669"/>
    <property type="project" value="UniProtKB-UniRule"/>
</dbReference>
<dbReference type="Pfam" id="PF00579">
    <property type="entry name" value="tRNA-synt_1b"/>
    <property type="match status" value="1"/>
</dbReference>
<evidence type="ECO:0000313" key="14">
    <source>
        <dbReference type="EMBL" id="MAH63204.1"/>
    </source>
</evidence>
<dbReference type="InterPro" id="IPR036986">
    <property type="entry name" value="S4_RNA-bd_sf"/>
</dbReference>
<reference evidence="15" key="1">
    <citation type="submission" date="2017-09" db="EMBL/GenBank/DDBJ databases">
        <title>The Reconstruction of 2,631 Draft Metagenome-Assembled Genomes from the Global Oceans.</title>
        <authorList>
            <person name="Tully B.J."/>
            <person name="Graham E.D."/>
            <person name="Heidelberg J.F."/>
        </authorList>
    </citation>
    <scope>NUCLEOTIDE SEQUENCE [LARGE SCALE GENOMIC DNA]</scope>
</reference>
<keyword evidence="3 11" id="KW-0436">Ligase</keyword>
<comment type="caution">
    <text evidence="14">The sequence shown here is derived from an EMBL/GenBank/DDBJ whole genome shotgun (WGS) entry which is preliminary data.</text>
</comment>
<feature type="binding site" evidence="11">
    <location>
        <position position="170"/>
    </location>
    <ligand>
        <name>L-tyrosine</name>
        <dbReference type="ChEBI" id="CHEBI:58315"/>
    </ligand>
</feature>
<sequence length="407" mass="46316">MSVLKEFEWRGFCQQQTHPEELASLMDQESICTYCGFDPTADSLHVGHLIPIMGLAHFQRYGHRIIALMGGGTAMVGDPSGKTEMRKMLTEEQLQQNIEAIRPQFGRFLSFDEENLQINNSEWLRDLNYLDFLREIGRHFSVNRMLSFETYKTRLETGLSFLEFNYQLLQAYDFLELRRRYGCNLQLGGDDQWANIISGVDLIRRVDNQAAFGFTYPLLTTASGKKMGKTESGAIWLDPTKTSPYEYYQYWVNLDDADVANCLRLLTYLPQEQIEELEQLEGADIRKAKAVLAFETTSLAHGEEEARKAEKGAQSVFGGGGDRSQVPATEITQTRMAAGILLLDLFVELGICPSRSEARRLIYQGGLYLNQERVEELDATLAASDFVEGEVLLRVGKKRYHRIIIQD</sequence>
<evidence type="ECO:0000256" key="7">
    <source>
        <dbReference type="ARBA" id="ARBA00022917"/>
    </source>
</evidence>
<dbReference type="EC" id="6.1.1.1" evidence="11"/>
<evidence type="ECO:0000256" key="12">
    <source>
        <dbReference type="PROSITE-ProRule" id="PRU00182"/>
    </source>
</evidence>
<dbReference type="InterPro" id="IPR002305">
    <property type="entry name" value="aa-tRNA-synth_Ic"/>
</dbReference>
<protein>
    <recommendedName>
        <fullName evidence="11">Tyrosine--tRNA ligase</fullName>
        <ecNumber evidence="11">6.1.1.1</ecNumber>
    </recommendedName>
    <alternativeName>
        <fullName evidence="11">Tyrosyl-tRNA synthetase</fullName>
        <shortName evidence="11">TyrRS</shortName>
    </alternativeName>
</protein>
<keyword evidence="7 11" id="KW-0648">Protein biosynthesis</keyword>
<dbReference type="FunFam" id="1.10.240.10:FF:000001">
    <property type="entry name" value="Tyrosine--tRNA ligase"/>
    <property type="match status" value="1"/>
</dbReference>
<dbReference type="Gene3D" id="3.10.290.10">
    <property type="entry name" value="RNA-binding S4 domain"/>
    <property type="match status" value="1"/>
</dbReference>
<organism evidence="14 15">
    <name type="scientific">SAR324 cluster bacterium</name>
    <dbReference type="NCBI Taxonomy" id="2024889"/>
    <lineage>
        <taxon>Bacteria</taxon>
        <taxon>Deltaproteobacteria</taxon>
        <taxon>SAR324 cluster</taxon>
    </lineage>
</organism>